<keyword evidence="2" id="KW-1185">Reference proteome</keyword>
<reference evidence="1" key="1">
    <citation type="submission" date="2023-10" db="EMBL/GenBank/DDBJ databases">
        <authorList>
            <person name="Chen Y."/>
            <person name="Shah S."/>
            <person name="Dougan E. K."/>
            <person name="Thang M."/>
            <person name="Chan C."/>
        </authorList>
    </citation>
    <scope>NUCLEOTIDE SEQUENCE [LARGE SCALE GENOMIC DNA]</scope>
</reference>
<evidence type="ECO:0000313" key="2">
    <source>
        <dbReference type="Proteomes" id="UP001189429"/>
    </source>
</evidence>
<name>A0ABN9RR41_9DINO</name>
<accession>A0ABN9RR41</accession>
<evidence type="ECO:0000313" key="1">
    <source>
        <dbReference type="EMBL" id="CAK0819381.1"/>
    </source>
</evidence>
<protein>
    <submittedName>
        <fullName evidence="1">Uncharacterized protein</fullName>
    </submittedName>
</protein>
<dbReference type="EMBL" id="CAUYUJ010007036">
    <property type="protein sequence ID" value="CAK0819381.1"/>
    <property type="molecule type" value="Genomic_DNA"/>
</dbReference>
<comment type="caution">
    <text evidence="1">The sequence shown here is derived from an EMBL/GenBank/DDBJ whole genome shotgun (WGS) entry which is preliminary data.</text>
</comment>
<organism evidence="1 2">
    <name type="scientific">Prorocentrum cordatum</name>
    <dbReference type="NCBI Taxonomy" id="2364126"/>
    <lineage>
        <taxon>Eukaryota</taxon>
        <taxon>Sar</taxon>
        <taxon>Alveolata</taxon>
        <taxon>Dinophyceae</taxon>
        <taxon>Prorocentrales</taxon>
        <taxon>Prorocentraceae</taxon>
        <taxon>Prorocentrum</taxon>
    </lineage>
</organism>
<gene>
    <name evidence="1" type="ORF">PCOR1329_LOCUS21379</name>
</gene>
<dbReference type="Proteomes" id="UP001189429">
    <property type="component" value="Unassembled WGS sequence"/>
</dbReference>
<sequence>ASPEAAAAAEAQQTLRELTEVVAELGGLAHRGARLLRRAEAARTRAGADLDSLCAHAARLRTGPPAGARTSASGAPIRVR</sequence>
<proteinExistence type="predicted"/>
<feature type="non-terminal residue" evidence="1">
    <location>
        <position position="1"/>
    </location>
</feature>